<proteinExistence type="predicted"/>
<evidence type="ECO:0000256" key="6">
    <source>
        <dbReference type="ARBA" id="ARBA00023136"/>
    </source>
</evidence>
<organism evidence="8 9">
    <name type="scientific">Mucilaginibacter gossypiicola</name>
    <dbReference type="NCBI Taxonomy" id="551995"/>
    <lineage>
        <taxon>Bacteria</taxon>
        <taxon>Pseudomonadati</taxon>
        <taxon>Bacteroidota</taxon>
        <taxon>Sphingobacteriia</taxon>
        <taxon>Sphingobacteriales</taxon>
        <taxon>Sphingobacteriaceae</taxon>
        <taxon>Mucilaginibacter</taxon>
    </lineage>
</organism>
<feature type="transmembrane region" description="Helical" evidence="7">
    <location>
        <begin position="93"/>
        <end position="111"/>
    </location>
</feature>
<dbReference type="OrthoDB" id="9787548at2"/>
<keyword evidence="3 7" id="KW-0812">Transmembrane</keyword>
<comment type="subcellular location">
    <subcellularLocation>
        <location evidence="1">Membrane</location>
        <topology evidence="1">Multi-pass membrane protein</topology>
    </subcellularLocation>
</comment>
<feature type="transmembrane region" description="Helical" evidence="7">
    <location>
        <begin position="154"/>
        <end position="172"/>
    </location>
</feature>
<evidence type="ECO:0000256" key="3">
    <source>
        <dbReference type="ARBA" id="ARBA00022692"/>
    </source>
</evidence>
<feature type="transmembrane region" description="Helical" evidence="7">
    <location>
        <begin position="249"/>
        <end position="269"/>
    </location>
</feature>
<name>A0A1H8AKI1_9SPHI</name>
<evidence type="ECO:0000313" key="9">
    <source>
        <dbReference type="Proteomes" id="UP000198942"/>
    </source>
</evidence>
<keyword evidence="6 7" id="KW-0472">Membrane</keyword>
<feature type="transmembrane region" description="Helical" evidence="7">
    <location>
        <begin position="412"/>
        <end position="433"/>
    </location>
</feature>
<evidence type="ECO:0000313" key="8">
    <source>
        <dbReference type="EMBL" id="SEM71131.1"/>
    </source>
</evidence>
<accession>A0A1H8AKI1</accession>
<dbReference type="PANTHER" id="PTHR11706:SF33">
    <property type="entry name" value="NATURAL RESISTANCE-ASSOCIATED MACROPHAGE PROTEIN 2"/>
    <property type="match status" value="1"/>
</dbReference>
<keyword evidence="5 7" id="KW-1133">Transmembrane helix</keyword>
<dbReference type="AlphaFoldDB" id="A0A1H8AKI1"/>
<dbReference type="GO" id="GO:0005886">
    <property type="term" value="C:plasma membrane"/>
    <property type="evidence" value="ECO:0007669"/>
    <property type="project" value="TreeGrafter"/>
</dbReference>
<dbReference type="STRING" id="551995.SAMN05192574_101554"/>
<protein>
    <submittedName>
        <fullName evidence="8">NRAMP (Natural resistance-associated macrophage protein) metal ion transporters</fullName>
    </submittedName>
</protein>
<dbReference type="InterPro" id="IPR001046">
    <property type="entry name" value="NRAMP_fam"/>
</dbReference>
<dbReference type="PANTHER" id="PTHR11706">
    <property type="entry name" value="SOLUTE CARRIER PROTEIN FAMILY 11 MEMBER"/>
    <property type="match status" value="1"/>
</dbReference>
<dbReference type="GO" id="GO:0015293">
    <property type="term" value="F:symporter activity"/>
    <property type="evidence" value="ECO:0007669"/>
    <property type="project" value="UniProtKB-KW"/>
</dbReference>
<dbReference type="EMBL" id="FOCL01000001">
    <property type="protein sequence ID" value="SEM71131.1"/>
    <property type="molecule type" value="Genomic_DNA"/>
</dbReference>
<evidence type="ECO:0000256" key="2">
    <source>
        <dbReference type="ARBA" id="ARBA00022448"/>
    </source>
</evidence>
<evidence type="ECO:0000256" key="5">
    <source>
        <dbReference type="ARBA" id="ARBA00022989"/>
    </source>
</evidence>
<reference evidence="9" key="1">
    <citation type="submission" date="2016-10" db="EMBL/GenBank/DDBJ databases">
        <authorList>
            <person name="Varghese N."/>
            <person name="Submissions S."/>
        </authorList>
    </citation>
    <scope>NUCLEOTIDE SEQUENCE [LARGE SCALE GENOMIC DNA]</scope>
    <source>
        <strain evidence="9">Gh-48</strain>
    </source>
</reference>
<dbReference type="Proteomes" id="UP000198942">
    <property type="component" value="Unassembled WGS sequence"/>
</dbReference>
<evidence type="ECO:0000256" key="1">
    <source>
        <dbReference type="ARBA" id="ARBA00004141"/>
    </source>
</evidence>
<keyword evidence="4" id="KW-0769">Symport</keyword>
<dbReference type="GO" id="GO:0034755">
    <property type="term" value="P:iron ion transmembrane transport"/>
    <property type="evidence" value="ECO:0007669"/>
    <property type="project" value="TreeGrafter"/>
</dbReference>
<dbReference type="GO" id="GO:0005384">
    <property type="term" value="F:manganese ion transmembrane transporter activity"/>
    <property type="evidence" value="ECO:0007669"/>
    <property type="project" value="TreeGrafter"/>
</dbReference>
<evidence type="ECO:0000256" key="7">
    <source>
        <dbReference type="SAM" id="Phobius"/>
    </source>
</evidence>
<feature type="transmembrane region" description="Helical" evidence="7">
    <location>
        <begin position="347"/>
        <end position="366"/>
    </location>
</feature>
<keyword evidence="2" id="KW-0813">Transport</keyword>
<sequence>MKTNQQLIKNRKNEVAKFFSVLGPGLTTGAADDDPSGIATYSQTGAQFGYNQLWTALYMLPFMIAVQEACASIGMVTGKGISAVIKENYSKSVLYAVAGLVLIANTINIGADIGAMAAAAQLLVPASFVTLTLFFTLLILILEVFTSYRSYARILKWLAITLLAYPITLFIVRQPWLTILKATVLPHFELNFSFLFIITGVLGTTISPYMFFWEASQEVEEQKEWERLSHHKPKVSRGQIKRMRIDNTFGMLFSEFTTWSIIVVSATVLHNSGVTDIRSASDAAKAIEPLVHTFPNAGFLAKLIFSIGIIGLGLLAVPVLSGSVGYATCEAFNWKSGLNLKLKRAPAFYAVICISTLIGLLINYSGVDPVKALVYAAVLNGIAAVPLLFLIIRITSNRSIMGEFKTKLFSKILLWFTFVTMGAAAIALFYTVYA</sequence>
<dbReference type="Pfam" id="PF01566">
    <property type="entry name" value="Nramp"/>
    <property type="match status" value="1"/>
</dbReference>
<feature type="transmembrane region" description="Helical" evidence="7">
    <location>
        <begin position="372"/>
        <end position="392"/>
    </location>
</feature>
<evidence type="ECO:0000256" key="4">
    <source>
        <dbReference type="ARBA" id="ARBA00022847"/>
    </source>
</evidence>
<feature type="transmembrane region" description="Helical" evidence="7">
    <location>
        <begin position="192"/>
        <end position="213"/>
    </location>
</feature>
<feature type="transmembrane region" description="Helical" evidence="7">
    <location>
        <begin position="303"/>
        <end position="326"/>
    </location>
</feature>
<keyword evidence="9" id="KW-1185">Reference proteome</keyword>
<dbReference type="GO" id="GO:0015086">
    <property type="term" value="F:cadmium ion transmembrane transporter activity"/>
    <property type="evidence" value="ECO:0007669"/>
    <property type="project" value="TreeGrafter"/>
</dbReference>
<feature type="transmembrane region" description="Helical" evidence="7">
    <location>
        <begin position="117"/>
        <end position="142"/>
    </location>
</feature>
<gene>
    <name evidence="8" type="ORF">SAMN05192574_101554</name>
</gene>